<gene>
    <name evidence="3" type="ORF">QLQ12_42890</name>
</gene>
<protein>
    <submittedName>
        <fullName evidence="3">TOMM leader peptide-binding protein</fullName>
    </submittedName>
</protein>
<keyword evidence="4" id="KW-1185">Reference proteome</keyword>
<dbReference type="Pfam" id="PF02624">
    <property type="entry name" value="YcaO"/>
    <property type="match status" value="1"/>
</dbReference>
<dbReference type="PROSITE" id="PS51664">
    <property type="entry name" value="YCAO"/>
    <property type="match status" value="1"/>
</dbReference>
<dbReference type="Gene3D" id="3.40.50.720">
    <property type="entry name" value="NAD(P)-binding Rossmann-like Domain"/>
    <property type="match status" value="1"/>
</dbReference>
<name>A0ABT6X0A2_9ACTN</name>
<evidence type="ECO:0000313" key="3">
    <source>
        <dbReference type="EMBL" id="MDI6105349.1"/>
    </source>
</evidence>
<dbReference type="Gene3D" id="3.30.40.250">
    <property type="match status" value="1"/>
</dbReference>
<organism evidence="3 4">
    <name type="scientific">Actinoplanes sandaracinus</name>
    <dbReference type="NCBI Taxonomy" id="3045177"/>
    <lineage>
        <taxon>Bacteria</taxon>
        <taxon>Bacillati</taxon>
        <taxon>Actinomycetota</taxon>
        <taxon>Actinomycetes</taxon>
        <taxon>Micromonosporales</taxon>
        <taxon>Micromonosporaceae</taxon>
        <taxon>Actinoplanes</taxon>
    </lineage>
</organism>
<dbReference type="NCBIfam" id="TIGR00702">
    <property type="entry name" value="YcaO-type kinase domain"/>
    <property type="match status" value="1"/>
</dbReference>
<dbReference type="InterPro" id="IPR035985">
    <property type="entry name" value="Ubiquitin-activating_enz"/>
</dbReference>
<comment type="caution">
    <text evidence="3">The sequence shown here is derived from an EMBL/GenBank/DDBJ whole genome shotgun (WGS) entry which is preliminary data.</text>
</comment>
<dbReference type="RefSeq" id="WP_282766817.1">
    <property type="nucleotide sequence ID" value="NZ_JASCTH010000044.1"/>
</dbReference>
<feature type="domain" description="YcaO" evidence="2">
    <location>
        <begin position="399"/>
        <end position="770"/>
    </location>
</feature>
<dbReference type="NCBIfam" id="TIGR03882">
    <property type="entry name" value="cyclo_dehyd_2"/>
    <property type="match status" value="1"/>
</dbReference>
<dbReference type="Proteomes" id="UP001241758">
    <property type="component" value="Unassembled WGS sequence"/>
</dbReference>
<dbReference type="NCBIfam" id="TIGR03604">
    <property type="entry name" value="TOMM_cyclo_SagD"/>
    <property type="match status" value="1"/>
</dbReference>
<accession>A0ABT6X0A2</accession>
<feature type="region of interest" description="Disordered" evidence="1">
    <location>
        <begin position="312"/>
        <end position="340"/>
    </location>
</feature>
<dbReference type="InterPro" id="IPR003776">
    <property type="entry name" value="YcaO-like_dom"/>
</dbReference>
<dbReference type="InterPro" id="IPR022291">
    <property type="entry name" value="Bacteriocin_synth_cyclodeHase"/>
</dbReference>
<dbReference type="InterPro" id="IPR027624">
    <property type="entry name" value="TOMM_cyclo_SagD"/>
</dbReference>
<dbReference type="SUPFAM" id="SSF69572">
    <property type="entry name" value="Activating enzymes of the ubiquitin-like proteins"/>
    <property type="match status" value="1"/>
</dbReference>
<feature type="region of interest" description="Disordered" evidence="1">
    <location>
        <begin position="663"/>
        <end position="693"/>
    </location>
</feature>
<dbReference type="Gene3D" id="3.90.930.60">
    <property type="match status" value="1"/>
</dbReference>
<dbReference type="Gene3D" id="3.30.1330.230">
    <property type="match status" value="1"/>
</dbReference>
<sequence length="770" mass="83082">MHRPRFRHDYLPIRLAEPYQDHLVVVGETRNVMIEDPVAAELAGMLDGSRALGQVVGELVGRHSAAALARALRRLDGLNLLTADPCATPRPVAAAWDARGVAPDRAEQWRRDGRVLLIDAGSPAVADLAVRLGGLGPPVTVLPIGSPELLDEQGTLLTERRTGDELIVVAPGSMIDPRLDRLNTACLAAGRPWLMVRPHGHVLLLGPHLRPGETGCWECLRRRWTDNEEVINFVVEQRGERDRPSPAWAALDATTAVLAGLLAAELPVLAVLGRSPRVTGRMISLDTRDLSGGTHPLVRLPQCPACGDPARLGGGDPRVTVEPDPLSADPETGSRTRSAAESLRLLDRQVGPYLGVVTRLSATGDDGGGVMFSFTAGHNFALARRPERLRGNLRGLSGGKGRTEVQARVSAIGEAIERYCGVWRADRPTRRATYRSLGRDRAVPMSELRNFSARQYAERDLTNPDAGWFHHVPAPVGDDTELEWTTGWSLTHDRPCDLPAAYVWYGHPDAARLSLGPADSNGCAAGNTVGEAILQGFYELVERDAVALWWYHRSRLPGVDLDAAGDPWINAVRRHYRTALGRRLWVLDLTADLPVPVYAAISERDGGGEVLVGFGAHPSAAVALTRAVSELNQFLPLAAAVAGATGGYRGAEPDTARWLTTVRTEDQPWLSPDPDQEPTTPARHPEPTAADTSAAVAAAVDTARTAGLELIVVDQSRPELELAVARVVAPGLRHFWRRLGPGRLWQVPAAIGRAPRAGGEDSINPLSVFF</sequence>
<dbReference type="Gene3D" id="3.30.160.660">
    <property type="match status" value="1"/>
</dbReference>
<dbReference type="EMBL" id="JASCTH010000044">
    <property type="protein sequence ID" value="MDI6105349.1"/>
    <property type="molecule type" value="Genomic_DNA"/>
</dbReference>
<proteinExistence type="predicted"/>
<evidence type="ECO:0000259" key="2">
    <source>
        <dbReference type="PROSITE" id="PS51664"/>
    </source>
</evidence>
<reference evidence="3 4" key="1">
    <citation type="submission" date="2023-05" db="EMBL/GenBank/DDBJ databases">
        <title>Actinoplanes sp. NEAU-A12 genome sequencing.</title>
        <authorList>
            <person name="Wang Z.-S."/>
        </authorList>
    </citation>
    <scope>NUCLEOTIDE SEQUENCE [LARGE SCALE GENOMIC DNA]</scope>
    <source>
        <strain evidence="3 4">NEAU-A12</strain>
    </source>
</reference>
<dbReference type="PANTHER" id="PTHR37809:SF1">
    <property type="entry name" value="RIBOSOMAL PROTEIN S12 METHYLTHIOTRANSFERASE ACCESSORY FACTOR YCAO"/>
    <property type="match status" value="1"/>
</dbReference>
<evidence type="ECO:0000313" key="4">
    <source>
        <dbReference type="Proteomes" id="UP001241758"/>
    </source>
</evidence>
<dbReference type="PANTHER" id="PTHR37809">
    <property type="entry name" value="RIBOSOMAL PROTEIN S12 METHYLTHIOTRANSFERASE ACCESSORY FACTOR YCAO"/>
    <property type="match status" value="1"/>
</dbReference>
<evidence type="ECO:0000256" key="1">
    <source>
        <dbReference type="SAM" id="MobiDB-lite"/>
    </source>
</evidence>